<protein>
    <recommendedName>
        <fullName evidence="1">Metallo-beta-lactamase domain-containing protein</fullName>
    </recommendedName>
</protein>
<dbReference type="PANTHER" id="PTHR36839:SF1">
    <property type="entry name" value="METALLO-BETA-LACTAMASE FAMILY PROTEIN (AFU_ORTHOLOGUE AFUA_5G12770)"/>
    <property type="match status" value="1"/>
</dbReference>
<evidence type="ECO:0000313" key="3">
    <source>
        <dbReference type="Proteomes" id="UP000183945"/>
    </source>
</evidence>
<sequence>MNSGRICVTCGTKYPENFTGNTCIICEDDRQYVPQTGQEWTDDKNLLRHHSIKIRKIKDKLYEFIINPNFAIGQRALLILSERGNVLWDCISMLDEAAQTFIQQKGGLKAIIISHPHYYSNMQAWADAFNCPIYLHEKDEKWVVNKSEKIRYWQGETYQLWDGMRILKIGGHFPACSVLLVPKLSKTAALLCGDTFSIAPSMQHIAVMYSYPNKIPLSIAEVARIKKSWNSWNSMRFTVSGAPKTLRKMPKKF</sequence>
<organism evidence="2 3">
    <name type="scientific">Salegentibacter echinorum</name>
    <dbReference type="NCBI Taxonomy" id="1073325"/>
    <lineage>
        <taxon>Bacteria</taxon>
        <taxon>Pseudomonadati</taxon>
        <taxon>Bacteroidota</taxon>
        <taxon>Flavobacteriia</taxon>
        <taxon>Flavobacteriales</taxon>
        <taxon>Flavobacteriaceae</taxon>
        <taxon>Salegentibacter</taxon>
    </lineage>
</organism>
<proteinExistence type="predicted"/>
<dbReference type="SUPFAM" id="SSF56281">
    <property type="entry name" value="Metallo-hydrolase/oxidoreductase"/>
    <property type="match status" value="1"/>
</dbReference>
<dbReference type="PANTHER" id="PTHR36839">
    <property type="entry name" value="METALLO-BETA-LACTAMASE FAMILY PROTEIN (AFU_ORTHOLOGUE AFUA_5G12770)"/>
    <property type="match status" value="1"/>
</dbReference>
<dbReference type="OrthoDB" id="2373347at2"/>
<reference evidence="3" key="1">
    <citation type="submission" date="2016-11" db="EMBL/GenBank/DDBJ databases">
        <authorList>
            <person name="Varghese N."/>
            <person name="Submissions S."/>
        </authorList>
    </citation>
    <scope>NUCLEOTIDE SEQUENCE [LARGE SCALE GENOMIC DNA]</scope>
    <source>
        <strain evidence="3">DSM 24579</strain>
    </source>
</reference>
<dbReference type="EMBL" id="FQVT01000003">
    <property type="protein sequence ID" value="SHF93164.1"/>
    <property type="molecule type" value="Genomic_DNA"/>
</dbReference>
<evidence type="ECO:0000313" key="2">
    <source>
        <dbReference type="EMBL" id="SHF93164.1"/>
    </source>
</evidence>
<name>A0A1M5FP06_SALEC</name>
<evidence type="ECO:0000259" key="1">
    <source>
        <dbReference type="SMART" id="SM00849"/>
    </source>
</evidence>
<keyword evidence="3" id="KW-1185">Reference proteome</keyword>
<dbReference type="STRING" id="1073325.SAMN05444483_103279"/>
<dbReference type="Proteomes" id="UP000183945">
    <property type="component" value="Unassembled WGS sequence"/>
</dbReference>
<dbReference type="SMART" id="SM00849">
    <property type="entry name" value="Lactamase_B"/>
    <property type="match status" value="1"/>
</dbReference>
<dbReference type="AlphaFoldDB" id="A0A1M5FP06"/>
<accession>A0A1M5FP06</accession>
<feature type="domain" description="Metallo-beta-lactamase" evidence="1">
    <location>
        <begin position="73"/>
        <end position="226"/>
    </location>
</feature>
<dbReference type="InterPro" id="IPR001279">
    <property type="entry name" value="Metallo-B-lactamas"/>
</dbReference>
<dbReference type="InterPro" id="IPR036866">
    <property type="entry name" value="RibonucZ/Hydroxyglut_hydro"/>
</dbReference>
<dbReference type="RefSeq" id="WP_083572053.1">
    <property type="nucleotide sequence ID" value="NZ_FQVT01000003.1"/>
</dbReference>
<gene>
    <name evidence="2" type="ORF">SAMN05444483_103279</name>
</gene>
<dbReference type="Gene3D" id="3.60.15.10">
    <property type="entry name" value="Ribonuclease Z/Hydroxyacylglutathione hydrolase-like"/>
    <property type="match status" value="1"/>
</dbReference>